<dbReference type="AlphaFoldDB" id="A0AAV7TAU6"/>
<feature type="compositionally biased region" description="Basic and acidic residues" evidence="1">
    <location>
        <begin position="122"/>
        <end position="131"/>
    </location>
</feature>
<accession>A0AAV7TAU6</accession>
<protein>
    <submittedName>
        <fullName evidence="2">Uncharacterized protein</fullName>
    </submittedName>
</protein>
<feature type="compositionally biased region" description="Polar residues" evidence="1">
    <location>
        <begin position="72"/>
        <end position="82"/>
    </location>
</feature>
<organism evidence="2 3">
    <name type="scientific">Pleurodeles waltl</name>
    <name type="common">Iberian ribbed newt</name>
    <dbReference type="NCBI Taxonomy" id="8319"/>
    <lineage>
        <taxon>Eukaryota</taxon>
        <taxon>Metazoa</taxon>
        <taxon>Chordata</taxon>
        <taxon>Craniata</taxon>
        <taxon>Vertebrata</taxon>
        <taxon>Euteleostomi</taxon>
        <taxon>Amphibia</taxon>
        <taxon>Batrachia</taxon>
        <taxon>Caudata</taxon>
        <taxon>Salamandroidea</taxon>
        <taxon>Salamandridae</taxon>
        <taxon>Pleurodelinae</taxon>
        <taxon>Pleurodeles</taxon>
    </lineage>
</organism>
<evidence type="ECO:0000313" key="3">
    <source>
        <dbReference type="Proteomes" id="UP001066276"/>
    </source>
</evidence>
<sequence length="193" mass="21237">MCRPTARVLETRLLQRPGEAPGERLRHWGRAALELRRVRRGSARIPLRGNPGRVSTSKAPGKVSREPDSAITRLSSSPSTPEAPSKVVGIAGARGATRERDRSSPPPQPSVNALQVGGLGLRGEKRDKEVSGRQGKLKSRSSDQANCLLKKKKEGSERRQKNKHKFVPSLRAYFMARPEDIVLVPGKEKWIAT</sequence>
<evidence type="ECO:0000313" key="2">
    <source>
        <dbReference type="EMBL" id="KAJ1173555.1"/>
    </source>
</evidence>
<gene>
    <name evidence="2" type="ORF">NDU88_005386</name>
</gene>
<proteinExistence type="predicted"/>
<feature type="region of interest" description="Disordered" evidence="1">
    <location>
        <begin position="43"/>
        <end position="165"/>
    </location>
</feature>
<evidence type="ECO:0000256" key="1">
    <source>
        <dbReference type="SAM" id="MobiDB-lite"/>
    </source>
</evidence>
<reference evidence="2" key="1">
    <citation type="journal article" date="2022" name="bioRxiv">
        <title>Sequencing and chromosome-scale assembly of the giantPleurodeles waltlgenome.</title>
        <authorList>
            <person name="Brown T."/>
            <person name="Elewa A."/>
            <person name="Iarovenko S."/>
            <person name="Subramanian E."/>
            <person name="Araus A.J."/>
            <person name="Petzold A."/>
            <person name="Susuki M."/>
            <person name="Suzuki K.-i.T."/>
            <person name="Hayashi T."/>
            <person name="Toyoda A."/>
            <person name="Oliveira C."/>
            <person name="Osipova E."/>
            <person name="Leigh N.D."/>
            <person name="Simon A."/>
            <person name="Yun M.H."/>
        </authorList>
    </citation>
    <scope>NUCLEOTIDE SEQUENCE</scope>
    <source>
        <strain evidence="2">20211129_DDA</strain>
        <tissue evidence="2">Liver</tissue>
    </source>
</reference>
<dbReference type="Proteomes" id="UP001066276">
    <property type="component" value="Chromosome 4_1"/>
</dbReference>
<dbReference type="EMBL" id="JANPWB010000007">
    <property type="protein sequence ID" value="KAJ1173555.1"/>
    <property type="molecule type" value="Genomic_DNA"/>
</dbReference>
<comment type="caution">
    <text evidence="2">The sequence shown here is derived from an EMBL/GenBank/DDBJ whole genome shotgun (WGS) entry which is preliminary data.</text>
</comment>
<name>A0AAV7TAU6_PLEWA</name>
<keyword evidence="3" id="KW-1185">Reference proteome</keyword>